<evidence type="ECO:0000313" key="2">
    <source>
        <dbReference type="Proteomes" id="UP000654947"/>
    </source>
</evidence>
<organism evidence="1 2">
    <name type="scientific">Nocardiopsis kunsanensis</name>
    <dbReference type="NCBI Taxonomy" id="141693"/>
    <lineage>
        <taxon>Bacteria</taxon>
        <taxon>Bacillati</taxon>
        <taxon>Actinomycetota</taxon>
        <taxon>Actinomycetes</taxon>
        <taxon>Streptosporangiales</taxon>
        <taxon>Nocardiopsidaceae</taxon>
        <taxon>Nocardiopsis</taxon>
    </lineage>
</organism>
<sequence length="68" mass="7771">MGGYCVFPSRELRLRRDRFPHHLICELHDHSGRPVFVAVLAQRCCACPADLVTARTLHALRKTLVRTC</sequence>
<gene>
    <name evidence="1" type="ORF">GCM10007147_38420</name>
</gene>
<comment type="caution">
    <text evidence="1">The sequence shown here is derived from an EMBL/GenBank/DDBJ whole genome shotgun (WGS) entry which is preliminary data.</text>
</comment>
<proteinExistence type="predicted"/>
<dbReference type="Proteomes" id="UP000654947">
    <property type="component" value="Unassembled WGS sequence"/>
</dbReference>
<keyword evidence="2" id="KW-1185">Reference proteome</keyword>
<reference evidence="1 2" key="1">
    <citation type="journal article" date="2014" name="Int. J. Syst. Evol. Microbiol.">
        <title>Complete genome sequence of Corynebacterium casei LMG S-19264T (=DSM 44701T), isolated from a smear-ripened cheese.</title>
        <authorList>
            <consortium name="US DOE Joint Genome Institute (JGI-PGF)"/>
            <person name="Walter F."/>
            <person name="Albersmeier A."/>
            <person name="Kalinowski J."/>
            <person name="Ruckert C."/>
        </authorList>
    </citation>
    <scope>NUCLEOTIDE SEQUENCE [LARGE SCALE GENOMIC DNA]</scope>
    <source>
        <strain evidence="1 2">KCTC 19473</strain>
    </source>
</reference>
<protein>
    <submittedName>
        <fullName evidence="1">Uncharacterized protein</fullName>
    </submittedName>
</protein>
<evidence type="ECO:0000313" key="1">
    <source>
        <dbReference type="EMBL" id="GHD33606.1"/>
    </source>
</evidence>
<name>A0A918XJF1_9ACTN</name>
<dbReference type="AlphaFoldDB" id="A0A918XJF1"/>
<dbReference type="EMBL" id="BMXL01000027">
    <property type="protein sequence ID" value="GHD33606.1"/>
    <property type="molecule type" value="Genomic_DNA"/>
</dbReference>
<accession>A0A918XJF1</accession>